<reference evidence="1 2" key="1">
    <citation type="journal article" date="2018" name="Nat. Biotechnol.">
        <title>A standardized bacterial taxonomy based on genome phylogeny substantially revises the tree of life.</title>
        <authorList>
            <person name="Parks D.H."/>
            <person name="Chuvochina M."/>
            <person name="Waite D.W."/>
            <person name="Rinke C."/>
            <person name="Skarshewski A."/>
            <person name="Chaumeil P.A."/>
            <person name="Hugenholtz P."/>
        </authorList>
    </citation>
    <scope>NUCLEOTIDE SEQUENCE [LARGE SCALE GENOMIC DNA]</scope>
    <source>
        <strain evidence="1">UBA11701</strain>
    </source>
</reference>
<sequence>MRLEKSANNSDFDIEKALLKIQSRLDVHSRDIKQLKENFIKLSGSLSFIYGELFKLKQKVDEIDARTINFPQLYNNVDALVGGIKERGKNF</sequence>
<dbReference type="Proteomes" id="UP000263336">
    <property type="component" value="Unassembled WGS sequence"/>
</dbReference>
<gene>
    <name evidence="1" type="ORF">DEP93_00165</name>
</gene>
<evidence type="ECO:0000313" key="1">
    <source>
        <dbReference type="EMBL" id="HCC41873.1"/>
    </source>
</evidence>
<protein>
    <submittedName>
        <fullName evidence="1">Uncharacterized protein</fullName>
    </submittedName>
</protein>
<name>A0A3D0ZQ71_UNCKA</name>
<dbReference type="EMBL" id="DOZN01000002">
    <property type="protein sequence ID" value="HCC41873.1"/>
    <property type="molecule type" value="Genomic_DNA"/>
</dbReference>
<evidence type="ECO:0000313" key="2">
    <source>
        <dbReference type="Proteomes" id="UP000263336"/>
    </source>
</evidence>
<dbReference type="AlphaFoldDB" id="A0A3D0ZQ71"/>
<accession>A0A3D0ZQ71</accession>
<comment type="caution">
    <text evidence="1">The sequence shown here is derived from an EMBL/GenBank/DDBJ whole genome shotgun (WGS) entry which is preliminary data.</text>
</comment>
<proteinExistence type="predicted"/>
<organism evidence="1 2">
    <name type="scientific">candidate division WWE3 bacterium</name>
    <dbReference type="NCBI Taxonomy" id="2053526"/>
    <lineage>
        <taxon>Bacteria</taxon>
        <taxon>Katanobacteria</taxon>
    </lineage>
</organism>